<gene>
    <name evidence="1" type="ORF">KFZ77_14710</name>
</gene>
<dbReference type="NCBIfam" id="NF008518">
    <property type="entry name" value="PRK11443.1"/>
    <property type="match status" value="1"/>
</dbReference>
<reference evidence="1 2" key="1">
    <citation type="submission" date="2021-05" db="EMBL/GenBank/DDBJ databases">
        <title>Isolation, identification, and the growth promoting effects of Pantoea dispersa strain YSD J2 from the aboveground leaves of Cyperus esculentus L.Var. Sativus.</title>
        <authorList>
            <person name="Wang S."/>
            <person name="Tang X.M."/>
            <person name="Huang Y.N."/>
        </authorList>
    </citation>
    <scope>NUCLEOTIDE SEQUENCE [LARGE SCALE GENOMIC DNA]</scope>
    <source>
        <strain evidence="2">YSD YN2</strain>
    </source>
</reference>
<evidence type="ECO:0000313" key="1">
    <source>
        <dbReference type="EMBL" id="UYU33875.1"/>
    </source>
</evidence>
<sequence>MLLAIAFILTGCQLAPDLPASDTGKTDWYQAGYDDAIAGAVVKDDATLAANYNDLKPDRSRYMKGYASGQKKICQPEALYARGVNGKLYPASCDGLNNAGQLREAWQRGMDQGARDALEKK</sequence>
<evidence type="ECO:0000313" key="2">
    <source>
        <dbReference type="Proteomes" id="UP001156318"/>
    </source>
</evidence>
<accession>A0ABY6JJB8</accession>
<name>A0ABY6JJB8_9ENTR</name>
<dbReference type="Proteomes" id="UP001156318">
    <property type="component" value="Chromosome"/>
</dbReference>
<dbReference type="InterPro" id="IPR021242">
    <property type="entry name" value="DUF2799"/>
</dbReference>
<protein>
    <submittedName>
        <fullName evidence="1">DUF2799 domain-containing protein</fullName>
    </submittedName>
</protein>
<organism evidence="1 2">
    <name type="scientific">Siccibacter colletis</name>
    <dbReference type="NCBI Taxonomy" id="1505757"/>
    <lineage>
        <taxon>Bacteria</taxon>
        <taxon>Pseudomonadati</taxon>
        <taxon>Pseudomonadota</taxon>
        <taxon>Gammaproteobacteria</taxon>
        <taxon>Enterobacterales</taxon>
        <taxon>Enterobacteriaceae</taxon>
        <taxon>Siccibacter</taxon>
    </lineage>
</organism>
<keyword evidence="2" id="KW-1185">Reference proteome</keyword>
<dbReference type="Pfam" id="PF10973">
    <property type="entry name" value="DUF2799"/>
    <property type="match status" value="1"/>
</dbReference>
<proteinExistence type="predicted"/>
<dbReference type="EMBL" id="CP074352">
    <property type="protein sequence ID" value="UYU33875.1"/>
    <property type="molecule type" value="Genomic_DNA"/>
</dbReference>